<dbReference type="CDD" id="cd03784">
    <property type="entry name" value="GT1_Gtf-like"/>
    <property type="match status" value="1"/>
</dbReference>
<comment type="subcellular location">
    <subcellularLocation>
        <location evidence="5">Membrane</location>
        <topology evidence="5">Single-pass membrane protein</topology>
    </subcellularLocation>
</comment>
<dbReference type="FunFam" id="3.40.50.2000:FF:000050">
    <property type="entry name" value="UDP-glucuronosyltransferase"/>
    <property type="match status" value="1"/>
</dbReference>
<dbReference type="OrthoDB" id="5835829at2759"/>
<proteinExistence type="inferred from homology"/>
<sequence length="509" mass="57835">MRALFTSAVIVNVLCLAQCYKILTVFPTAAPSHFILGEAIARGLAEAGHDVTMVSPFETKNPPKNGKVKDVVLTGLIEEHNRTVIHLFQMEQINMFTHILAMNFMGNRNMKKVLDHPNLQKLLKSGEKFDAVVMEQFLNDGLKPLAKHFNAHLILFSTIGPNMWVNGLVGNPDPSSYIPDWNIAYPIEMNLYQRTWNLIIKTIWYASLHLLSYPGHKKIAEEYLPKGIDFDTALYNVSLVLCNSHESTNQAVPVVPNMVQIGGFHIKPPKKLPQELQDFMDSAKEGVIYFSLGSNIVPSTMGEEKKMAILKAFGKLKQKVLWKWNEDTIPGKPDNVKLAKWFPQQDLLAHPNMRLFVTHGGLLSAFETIYHGIPVLALPIFADQSMNAARAQEAGFGLFMPFSEITEQKLDEALQKLLNDPKYAENAKRRSSYFHDRPIKPMDLTTYWIEYVIRHKGAEHLRVAGAKLPWYQYYSLDSIVVILLVITSPYFLLKFFLRLRKKSAKAKKE</sequence>
<reference evidence="6" key="1">
    <citation type="submission" date="2022-03" db="EMBL/GenBank/DDBJ databases">
        <authorList>
            <person name="Sayadi A."/>
        </authorList>
    </citation>
    <scope>NUCLEOTIDE SEQUENCE</scope>
</reference>
<dbReference type="InterPro" id="IPR050271">
    <property type="entry name" value="UDP-glycosyltransferase"/>
</dbReference>
<comment type="catalytic activity">
    <reaction evidence="5">
        <text>glucuronate acceptor + UDP-alpha-D-glucuronate = acceptor beta-D-glucuronoside + UDP + H(+)</text>
        <dbReference type="Rhea" id="RHEA:21032"/>
        <dbReference type="ChEBI" id="CHEBI:15378"/>
        <dbReference type="ChEBI" id="CHEBI:58052"/>
        <dbReference type="ChEBI" id="CHEBI:58223"/>
        <dbReference type="ChEBI" id="CHEBI:132367"/>
        <dbReference type="ChEBI" id="CHEBI:132368"/>
        <dbReference type="EC" id="2.4.1.17"/>
    </reaction>
</comment>
<keyword evidence="5" id="KW-0812">Transmembrane</keyword>
<keyword evidence="5" id="KW-0732">Signal</keyword>
<keyword evidence="3 4" id="KW-0808">Transferase</keyword>
<evidence type="ECO:0000256" key="2">
    <source>
        <dbReference type="ARBA" id="ARBA00022676"/>
    </source>
</evidence>
<keyword evidence="5" id="KW-0472">Membrane</keyword>
<feature type="chain" id="PRO_5040527420" description="UDP-glucuronosyltransferase" evidence="5">
    <location>
        <begin position="20"/>
        <end position="509"/>
    </location>
</feature>
<dbReference type="EMBL" id="CAKOFQ010007351">
    <property type="protein sequence ID" value="CAH1999059.1"/>
    <property type="molecule type" value="Genomic_DNA"/>
</dbReference>
<evidence type="ECO:0000313" key="7">
    <source>
        <dbReference type="Proteomes" id="UP001152888"/>
    </source>
</evidence>
<evidence type="ECO:0000256" key="1">
    <source>
        <dbReference type="ARBA" id="ARBA00009995"/>
    </source>
</evidence>
<dbReference type="GO" id="GO:0016020">
    <property type="term" value="C:membrane"/>
    <property type="evidence" value="ECO:0007669"/>
    <property type="project" value="UniProtKB-SubCell"/>
</dbReference>
<dbReference type="GO" id="GO:0015020">
    <property type="term" value="F:glucuronosyltransferase activity"/>
    <property type="evidence" value="ECO:0007669"/>
    <property type="project" value="UniProtKB-EC"/>
</dbReference>
<dbReference type="Proteomes" id="UP001152888">
    <property type="component" value="Unassembled WGS sequence"/>
</dbReference>
<dbReference type="InterPro" id="IPR035595">
    <property type="entry name" value="UDP_glycos_trans_CS"/>
</dbReference>
<accession>A0A9P0LPZ5</accession>
<evidence type="ECO:0000256" key="5">
    <source>
        <dbReference type="RuleBase" id="RU362059"/>
    </source>
</evidence>
<comment type="caution">
    <text evidence="6">The sequence shown here is derived from an EMBL/GenBank/DDBJ whole genome shotgun (WGS) entry which is preliminary data.</text>
</comment>
<dbReference type="PANTHER" id="PTHR48043:SF159">
    <property type="entry name" value="EG:EG0003.4 PROTEIN-RELATED"/>
    <property type="match status" value="1"/>
</dbReference>
<dbReference type="PANTHER" id="PTHR48043">
    <property type="entry name" value="EG:EG0003.4 PROTEIN-RELATED"/>
    <property type="match status" value="1"/>
</dbReference>
<feature type="signal peptide" evidence="5">
    <location>
        <begin position="1"/>
        <end position="19"/>
    </location>
</feature>
<protein>
    <recommendedName>
        <fullName evidence="5">UDP-glucuronosyltransferase</fullName>
        <ecNumber evidence="5">2.4.1.17</ecNumber>
    </recommendedName>
</protein>
<comment type="similarity">
    <text evidence="1 4">Belongs to the UDP-glycosyltransferase family.</text>
</comment>
<evidence type="ECO:0000256" key="3">
    <source>
        <dbReference type="ARBA" id="ARBA00022679"/>
    </source>
</evidence>
<keyword evidence="7" id="KW-1185">Reference proteome</keyword>
<evidence type="ECO:0000313" key="6">
    <source>
        <dbReference type="EMBL" id="CAH1999059.1"/>
    </source>
</evidence>
<name>A0A9P0LPZ5_ACAOB</name>
<keyword evidence="5" id="KW-1133">Transmembrane helix</keyword>
<dbReference type="EC" id="2.4.1.17" evidence="5"/>
<keyword evidence="2 4" id="KW-0328">Glycosyltransferase</keyword>
<dbReference type="PROSITE" id="PS00375">
    <property type="entry name" value="UDPGT"/>
    <property type="match status" value="1"/>
</dbReference>
<evidence type="ECO:0000256" key="4">
    <source>
        <dbReference type="RuleBase" id="RU003718"/>
    </source>
</evidence>
<organism evidence="6 7">
    <name type="scientific">Acanthoscelides obtectus</name>
    <name type="common">Bean weevil</name>
    <name type="synonym">Bruchus obtectus</name>
    <dbReference type="NCBI Taxonomy" id="200917"/>
    <lineage>
        <taxon>Eukaryota</taxon>
        <taxon>Metazoa</taxon>
        <taxon>Ecdysozoa</taxon>
        <taxon>Arthropoda</taxon>
        <taxon>Hexapoda</taxon>
        <taxon>Insecta</taxon>
        <taxon>Pterygota</taxon>
        <taxon>Neoptera</taxon>
        <taxon>Endopterygota</taxon>
        <taxon>Coleoptera</taxon>
        <taxon>Polyphaga</taxon>
        <taxon>Cucujiformia</taxon>
        <taxon>Chrysomeloidea</taxon>
        <taxon>Chrysomelidae</taxon>
        <taxon>Bruchinae</taxon>
        <taxon>Bruchini</taxon>
        <taxon>Acanthoscelides</taxon>
    </lineage>
</organism>
<dbReference type="InterPro" id="IPR002213">
    <property type="entry name" value="UDP_glucos_trans"/>
</dbReference>
<dbReference type="AlphaFoldDB" id="A0A9P0LPZ5"/>
<feature type="transmembrane region" description="Helical" evidence="5">
    <location>
        <begin position="470"/>
        <end position="493"/>
    </location>
</feature>
<gene>
    <name evidence="6" type="ORF">ACAOBT_LOCUS24771</name>
</gene>
<dbReference type="SUPFAM" id="SSF53756">
    <property type="entry name" value="UDP-Glycosyltransferase/glycogen phosphorylase"/>
    <property type="match status" value="1"/>
</dbReference>
<dbReference type="Gene3D" id="3.40.50.2000">
    <property type="entry name" value="Glycogen Phosphorylase B"/>
    <property type="match status" value="1"/>
</dbReference>
<dbReference type="Pfam" id="PF00201">
    <property type="entry name" value="UDPGT"/>
    <property type="match status" value="1"/>
</dbReference>